<evidence type="ECO:0000256" key="1">
    <source>
        <dbReference type="SAM" id="Coils"/>
    </source>
</evidence>
<gene>
    <name evidence="3" type="ORF">ODALV1_LOCUS29525</name>
</gene>
<proteinExistence type="predicted"/>
<feature type="compositionally biased region" description="Low complexity" evidence="2">
    <location>
        <begin position="239"/>
        <end position="250"/>
    </location>
</feature>
<feature type="compositionally biased region" description="Polar residues" evidence="2">
    <location>
        <begin position="7"/>
        <end position="23"/>
    </location>
</feature>
<sequence>MDKSKLGFSSSPTEVRGSSTSSPWLQQLTEIKRKSESYVASLAQKEEHISELESQLVASQNQVENQSQKILGYERLKEELRHQVELSDAKAFSLKKDNINLNIELEEAKKEVNKWSLVASKKGDELEAAQTRIKELEKELEDMHKIIYEVNHGLPPGEESRIPDVCQEEREGGYASSHDDDEEDGAATDVVLQESIVIANFAPISTRTEHFLSQRNATVSSTSGMLPVPPQYKSEVVPSSTNSSHGTGSNVIAPSKMIMGKFKSEIKNNPASASRLRREQANNLNLASNSQLRREQTNNPPDGDDIGADFRSASGIKSRPRHYCPRSVAPSPSRQLRKRSKLLFYSILEDTDTEVEQG</sequence>
<keyword evidence="1" id="KW-0175">Coiled coil</keyword>
<reference evidence="3 4" key="1">
    <citation type="submission" date="2024-08" db="EMBL/GenBank/DDBJ databases">
        <authorList>
            <person name="Cucini C."/>
            <person name="Frati F."/>
        </authorList>
    </citation>
    <scope>NUCLEOTIDE SEQUENCE [LARGE SCALE GENOMIC DNA]</scope>
</reference>
<organism evidence="3 4">
    <name type="scientific">Orchesella dallaii</name>
    <dbReference type="NCBI Taxonomy" id="48710"/>
    <lineage>
        <taxon>Eukaryota</taxon>
        <taxon>Metazoa</taxon>
        <taxon>Ecdysozoa</taxon>
        <taxon>Arthropoda</taxon>
        <taxon>Hexapoda</taxon>
        <taxon>Collembola</taxon>
        <taxon>Entomobryomorpha</taxon>
        <taxon>Entomobryoidea</taxon>
        <taxon>Orchesellidae</taxon>
        <taxon>Orchesellinae</taxon>
        <taxon>Orchesella</taxon>
    </lineage>
</organism>
<feature type="region of interest" description="Disordered" evidence="2">
    <location>
        <begin position="233"/>
        <end position="254"/>
    </location>
</feature>
<name>A0ABP1S432_9HEXA</name>
<comment type="caution">
    <text evidence="3">The sequence shown here is derived from an EMBL/GenBank/DDBJ whole genome shotgun (WGS) entry which is preliminary data.</text>
</comment>
<evidence type="ECO:0000313" key="3">
    <source>
        <dbReference type="EMBL" id="CAL8143390.1"/>
    </source>
</evidence>
<feature type="coiled-coil region" evidence="1">
    <location>
        <begin position="42"/>
        <end position="146"/>
    </location>
</feature>
<dbReference type="EMBL" id="CAXLJM020000156">
    <property type="protein sequence ID" value="CAL8143390.1"/>
    <property type="molecule type" value="Genomic_DNA"/>
</dbReference>
<feature type="region of interest" description="Disordered" evidence="2">
    <location>
        <begin position="1"/>
        <end position="23"/>
    </location>
</feature>
<evidence type="ECO:0000313" key="4">
    <source>
        <dbReference type="Proteomes" id="UP001642540"/>
    </source>
</evidence>
<keyword evidence="4" id="KW-1185">Reference proteome</keyword>
<evidence type="ECO:0000256" key="2">
    <source>
        <dbReference type="SAM" id="MobiDB-lite"/>
    </source>
</evidence>
<dbReference type="Proteomes" id="UP001642540">
    <property type="component" value="Unassembled WGS sequence"/>
</dbReference>
<accession>A0ABP1S432</accession>
<feature type="region of interest" description="Disordered" evidence="2">
    <location>
        <begin position="285"/>
        <end position="335"/>
    </location>
</feature>
<protein>
    <submittedName>
        <fullName evidence="3">Uncharacterized protein</fullName>
    </submittedName>
</protein>